<keyword evidence="3" id="KW-0540">Nuclease</keyword>
<proteinExistence type="predicted"/>
<accession>A0ABW5DXB7</accession>
<keyword evidence="4" id="KW-1185">Reference proteome</keyword>
<organism evidence="3 4">
    <name type="scientific">Lacibacterium aquatile</name>
    <dbReference type="NCBI Taxonomy" id="1168082"/>
    <lineage>
        <taxon>Bacteria</taxon>
        <taxon>Pseudomonadati</taxon>
        <taxon>Pseudomonadota</taxon>
        <taxon>Alphaproteobacteria</taxon>
        <taxon>Rhodospirillales</taxon>
        <taxon>Rhodospirillaceae</taxon>
    </lineage>
</organism>
<dbReference type="GO" id="GO:0004519">
    <property type="term" value="F:endonuclease activity"/>
    <property type="evidence" value="ECO:0007669"/>
    <property type="project" value="UniProtKB-KW"/>
</dbReference>
<feature type="domain" description="Endonuclease/exonuclease/phosphatase" evidence="2">
    <location>
        <begin position="28"/>
        <end position="306"/>
    </location>
</feature>
<keyword evidence="1" id="KW-0732">Signal</keyword>
<protein>
    <submittedName>
        <fullName evidence="3">Endonuclease/exonuclease/phosphatase family protein</fullName>
    </submittedName>
</protein>
<keyword evidence="3" id="KW-0378">Hydrolase</keyword>
<dbReference type="Pfam" id="PF03372">
    <property type="entry name" value="Exo_endo_phos"/>
    <property type="match status" value="1"/>
</dbReference>
<name>A0ABW5DXB7_9PROT</name>
<gene>
    <name evidence="3" type="ORF">ACFSM5_21095</name>
</gene>
<evidence type="ECO:0000313" key="4">
    <source>
        <dbReference type="Proteomes" id="UP001597295"/>
    </source>
</evidence>
<dbReference type="InterPro" id="IPR005135">
    <property type="entry name" value="Endo/exonuclease/phosphatase"/>
</dbReference>
<feature type="chain" id="PRO_5046794135" evidence="1">
    <location>
        <begin position="23"/>
        <end position="319"/>
    </location>
</feature>
<evidence type="ECO:0000259" key="2">
    <source>
        <dbReference type="Pfam" id="PF03372"/>
    </source>
</evidence>
<evidence type="ECO:0000313" key="3">
    <source>
        <dbReference type="EMBL" id="MFD2265413.1"/>
    </source>
</evidence>
<evidence type="ECO:0000256" key="1">
    <source>
        <dbReference type="SAM" id="SignalP"/>
    </source>
</evidence>
<dbReference type="InterPro" id="IPR036691">
    <property type="entry name" value="Endo/exonu/phosph_ase_sf"/>
</dbReference>
<dbReference type="Gene3D" id="3.60.10.10">
    <property type="entry name" value="Endonuclease/exonuclease/phosphatase"/>
    <property type="match status" value="1"/>
</dbReference>
<dbReference type="Proteomes" id="UP001597295">
    <property type="component" value="Unassembled WGS sequence"/>
</dbReference>
<reference evidence="4" key="1">
    <citation type="journal article" date="2019" name="Int. J. Syst. Evol. Microbiol.">
        <title>The Global Catalogue of Microorganisms (GCM) 10K type strain sequencing project: providing services to taxonomists for standard genome sequencing and annotation.</title>
        <authorList>
            <consortium name="The Broad Institute Genomics Platform"/>
            <consortium name="The Broad Institute Genome Sequencing Center for Infectious Disease"/>
            <person name="Wu L."/>
            <person name="Ma J."/>
        </authorList>
    </citation>
    <scope>NUCLEOTIDE SEQUENCE [LARGE SCALE GENOMIC DNA]</scope>
    <source>
        <strain evidence="4">CGMCC 1.19062</strain>
    </source>
</reference>
<sequence length="319" mass="35976">MRFALTTLAGALLSALPLSATAQTLRIATWNLGFLTEQPDQVNADFNGPVAVRRSPEHFARLARYAERLDADIIAIEEVENEAVARLVFDPTKYEIFLTNEQDHQRVGFAVRHGVVHQKNPTSLPLFDVLGTPDTPPTQRSLRQALQMTVQFGGLSIEMLAVHLKSRCAREPVSTANDHCPDFAKQVPVLKAWLKEQHEANKPFIVLGDFNREFEDIAPQGNGTYLVSDDEVWKEMLSAAPDLVRTTAGQRSHCWGAYYAQFIDHIVLDGQAAKLLRPYTFYQMVFDEQPRSDEEGRYLREYLSDHCPASVLMQQPKNP</sequence>
<comment type="caution">
    <text evidence="3">The sequence shown here is derived from an EMBL/GenBank/DDBJ whole genome shotgun (WGS) entry which is preliminary data.</text>
</comment>
<feature type="signal peptide" evidence="1">
    <location>
        <begin position="1"/>
        <end position="22"/>
    </location>
</feature>
<keyword evidence="3" id="KW-0255">Endonuclease</keyword>
<dbReference type="SUPFAM" id="SSF56219">
    <property type="entry name" value="DNase I-like"/>
    <property type="match status" value="1"/>
</dbReference>
<dbReference type="RefSeq" id="WP_379878726.1">
    <property type="nucleotide sequence ID" value="NZ_JBHUIP010000016.1"/>
</dbReference>
<dbReference type="EMBL" id="JBHUIP010000016">
    <property type="protein sequence ID" value="MFD2265413.1"/>
    <property type="molecule type" value="Genomic_DNA"/>
</dbReference>